<dbReference type="InterPro" id="IPR002575">
    <property type="entry name" value="Aminoglycoside_PTrfase"/>
</dbReference>
<name>A0A2U0U4Z3_9BACT</name>
<dbReference type="GO" id="GO:0016301">
    <property type="term" value="F:kinase activity"/>
    <property type="evidence" value="ECO:0007669"/>
    <property type="project" value="UniProtKB-KW"/>
</dbReference>
<accession>A0A2U0U4Z3</accession>
<feature type="domain" description="Aminoglycoside phosphotransferase" evidence="1">
    <location>
        <begin position="22"/>
        <end position="272"/>
    </location>
</feature>
<evidence type="ECO:0000313" key="2">
    <source>
        <dbReference type="EMBL" id="PVX52712.1"/>
    </source>
</evidence>
<sequence>MENNKLSKVIAHFNIKGTVESIAPLGNGLINDTFLVKTREQDAPSYVLQRINNEIFTDVDLLQHNIETVTNHIRKKLKSKGETDIDRKVLRFVTADNGKTYFKDSDNKYWRISLFIPDAETHETVNPAYSYDAGKAFGKFQSMLVDVPEKLGETIPDFHNMELRARQLRQAVDNDAVGRVKEVRDILAELKEHEAEMCKAERYYRDGKLKKRICHCDTKVNNMMFDKDGKVLCVIDLDTVMPSFIFSDYGDFLRTAANTVAEDSPEYDKIAFRMDIFEAFTKGYLESAKEFLEPIEIENLPYAAKLFPYMQCVRFLADYINGDTYYKTSYDNHNLVRAKNQLCLFRNVCEHEPEMNAYIKQCL</sequence>
<comment type="caution">
    <text evidence="2">The sequence shown here is derived from an EMBL/GenBank/DDBJ whole genome shotgun (WGS) entry which is preliminary data.</text>
</comment>
<dbReference type="RefSeq" id="WP_116616840.1">
    <property type="nucleotide sequence ID" value="NZ_QENY01000014.1"/>
</dbReference>
<dbReference type="EMBL" id="QENY01000014">
    <property type="protein sequence ID" value="PVX52712.1"/>
    <property type="molecule type" value="Genomic_DNA"/>
</dbReference>
<dbReference type="PANTHER" id="PTHR21064:SF5">
    <property type="entry name" value="SLR1880 PROTEIN"/>
    <property type="match status" value="1"/>
</dbReference>
<dbReference type="PANTHER" id="PTHR21064">
    <property type="entry name" value="AMINOGLYCOSIDE PHOSPHOTRANSFERASE DOMAIN-CONTAINING PROTEIN-RELATED"/>
    <property type="match status" value="1"/>
</dbReference>
<dbReference type="AlphaFoldDB" id="A0A2U0U4Z3"/>
<dbReference type="Pfam" id="PF01636">
    <property type="entry name" value="APH"/>
    <property type="match status" value="1"/>
</dbReference>
<dbReference type="OrthoDB" id="526037at2"/>
<dbReference type="SUPFAM" id="SSF56112">
    <property type="entry name" value="Protein kinase-like (PK-like)"/>
    <property type="match status" value="1"/>
</dbReference>
<reference evidence="2 3" key="1">
    <citation type="submission" date="2018-05" db="EMBL/GenBank/DDBJ databases">
        <title>Genomic Encyclopedia of Type Strains, Phase IV (KMG-IV): sequencing the most valuable type-strain genomes for metagenomic binning, comparative biology and taxonomic classification.</title>
        <authorList>
            <person name="Goeker M."/>
        </authorList>
    </citation>
    <scope>NUCLEOTIDE SEQUENCE [LARGE SCALE GENOMIC DNA]</scope>
    <source>
        <strain evidence="2 3">DSM 100333</strain>
    </source>
</reference>
<proteinExistence type="predicted"/>
<dbReference type="Proteomes" id="UP000245870">
    <property type="component" value="Unassembled WGS sequence"/>
</dbReference>
<evidence type="ECO:0000259" key="1">
    <source>
        <dbReference type="Pfam" id="PF01636"/>
    </source>
</evidence>
<keyword evidence="2" id="KW-0418">Kinase</keyword>
<keyword evidence="2" id="KW-0808">Transferase</keyword>
<dbReference type="InterPro" id="IPR050249">
    <property type="entry name" value="Pseudomonas-type_ThrB"/>
</dbReference>
<organism evidence="2 3">
    <name type="scientific">Hallella colorans</name>
    <dbReference type="NCBI Taxonomy" id="1703337"/>
    <lineage>
        <taxon>Bacteria</taxon>
        <taxon>Pseudomonadati</taxon>
        <taxon>Bacteroidota</taxon>
        <taxon>Bacteroidia</taxon>
        <taxon>Bacteroidales</taxon>
        <taxon>Prevotellaceae</taxon>
        <taxon>Hallella</taxon>
    </lineage>
</organism>
<dbReference type="InterPro" id="IPR011009">
    <property type="entry name" value="Kinase-like_dom_sf"/>
</dbReference>
<keyword evidence="3" id="KW-1185">Reference proteome</keyword>
<protein>
    <submittedName>
        <fullName evidence="2">Ser/Thr protein kinase RdoA (MazF antagonist)</fullName>
    </submittedName>
</protein>
<evidence type="ECO:0000313" key="3">
    <source>
        <dbReference type="Proteomes" id="UP000245870"/>
    </source>
</evidence>
<gene>
    <name evidence="2" type="ORF">C7379_11459</name>
</gene>
<dbReference type="Gene3D" id="3.90.1200.10">
    <property type="match status" value="1"/>
</dbReference>